<dbReference type="SUPFAM" id="SSF52833">
    <property type="entry name" value="Thioredoxin-like"/>
    <property type="match status" value="1"/>
</dbReference>
<keyword evidence="1" id="KW-0732">Signal</keyword>
<protein>
    <submittedName>
        <fullName evidence="3">Thiol-disulfide oxidoreductase ResA</fullName>
    </submittedName>
</protein>
<dbReference type="PANTHER" id="PTHR42852">
    <property type="entry name" value="THIOL:DISULFIDE INTERCHANGE PROTEIN DSBE"/>
    <property type="match status" value="1"/>
</dbReference>
<dbReference type="GO" id="GO:0016491">
    <property type="term" value="F:oxidoreductase activity"/>
    <property type="evidence" value="ECO:0007669"/>
    <property type="project" value="InterPro"/>
</dbReference>
<evidence type="ECO:0000313" key="4">
    <source>
        <dbReference type="Proteomes" id="UP000317318"/>
    </source>
</evidence>
<feature type="signal peptide" evidence="1">
    <location>
        <begin position="1"/>
        <end position="24"/>
    </location>
</feature>
<accession>A0A517R5X4</accession>
<proteinExistence type="predicted"/>
<dbReference type="KEGG" id="svp:Pan189_36940"/>
<dbReference type="OrthoDB" id="9809746at2"/>
<keyword evidence="4" id="KW-1185">Reference proteome</keyword>
<dbReference type="AlphaFoldDB" id="A0A517R5X4"/>
<dbReference type="InterPro" id="IPR000866">
    <property type="entry name" value="AhpC/TSA"/>
</dbReference>
<dbReference type="InterPro" id="IPR050553">
    <property type="entry name" value="Thioredoxin_ResA/DsbE_sf"/>
</dbReference>
<name>A0A517R5X4_9PLAN</name>
<dbReference type="InterPro" id="IPR036249">
    <property type="entry name" value="Thioredoxin-like_sf"/>
</dbReference>
<evidence type="ECO:0000256" key="1">
    <source>
        <dbReference type="SAM" id="SignalP"/>
    </source>
</evidence>
<dbReference type="InterPro" id="IPR013766">
    <property type="entry name" value="Thioredoxin_domain"/>
</dbReference>
<dbReference type="RefSeq" id="WP_145365437.1">
    <property type="nucleotide sequence ID" value="NZ_CP036268.1"/>
</dbReference>
<dbReference type="Gene3D" id="3.40.30.10">
    <property type="entry name" value="Glutaredoxin"/>
    <property type="match status" value="1"/>
</dbReference>
<sequence length="171" mass="18051" precursor="true">MRRTNVFGLAVVGFGLLVSGSAVIAGELAEGDEAPGFSAKDQSGDKQKLSDFTEDGSVVLVFSRAHWCPFCAGHLRSLQAKYSAFKEAGAEVVVVLREERDGAEGIAKMRRASGAKFPILIDAPAEATSAYSTQGYDAYVINSKGKIVKVIDGLKTKRPAAGELLEAVKGL</sequence>
<reference evidence="3 4" key="1">
    <citation type="submission" date="2019-02" db="EMBL/GenBank/DDBJ databases">
        <title>Deep-cultivation of Planctomycetes and their phenomic and genomic characterization uncovers novel biology.</title>
        <authorList>
            <person name="Wiegand S."/>
            <person name="Jogler M."/>
            <person name="Boedeker C."/>
            <person name="Pinto D."/>
            <person name="Vollmers J."/>
            <person name="Rivas-Marin E."/>
            <person name="Kohn T."/>
            <person name="Peeters S.H."/>
            <person name="Heuer A."/>
            <person name="Rast P."/>
            <person name="Oberbeckmann S."/>
            <person name="Bunk B."/>
            <person name="Jeske O."/>
            <person name="Meyerdierks A."/>
            <person name="Storesund J.E."/>
            <person name="Kallscheuer N."/>
            <person name="Luecker S."/>
            <person name="Lage O.M."/>
            <person name="Pohl T."/>
            <person name="Merkel B.J."/>
            <person name="Hornburger P."/>
            <person name="Mueller R.-W."/>
            <person name="Bruemmer F."/>
            <person name="Labrenz M."/>
            <person name="Spormann A.M."/>
            <person name="Op den Camp H."/>
            <person name="Overmann J."/>
            <person name="Amann R."/>
            <person name="Jetten M.S.M."/>
            <person name="Mascher T."/>
            <person name="Medema M.H."/>
            <person name="Devos D.P."/>
            <person name="Kaster A.-K."/>
            <person name="Ovreas L."/>
            <person name="Rohde M."/>
            <person name="Galperin M.Y."/>
            <person name="Jogler C."/>
        </authorList>
    </citation>
    <scope>NUCLEOTIDE SEQUENCE [LARGE SCALE GENOMIC DNA]</scope>
    <source>
        <strain evidence="3 4">Pan189</strain>
    </source>
</reference>
<dbReference type="GO" id="GO:0016209">
    <property type="term" value="F:antioxidant activity"/>
    <property type="evidence" value="ECO:0007669"/>
    <property type="project" value="InterPro"/>
</dbReference>
<dbReference type="Proteomes" id="UP000317318">
    <property type="component" value="Chromosome"/>
</dbReference>
<dbReference type="PROSITE" id="PS51352">
    <property type="entry name" value="THIOREDOXIN_2"/>
    <property type="match status" value="1"/>
</dbReference>
<evidence type="ECO:0000313" key="3">
    <source>
        <dbReference type="EMBL" id="QDT39288.1"/>
    </source>
</evidence>
<gene>
    <name evidence="3" type="primary">resA_3</name>
    <name evidence="3" type="ORF">Pan189_36940</name>
</gene>
<dbReference type="EMBL" id="CP036268">
    <property type="protein sequence ID" value="QDT39288.1"/>
    <property type="molecule type" value="Genomic_DNA"/>
</dbReference>
<feature type="chain" id="PRO_5021760738" evidence="1">
    <location>
        <begin position="25"/>
        <end position="171"/>
    </location>
</feature>
<dbReference type="Pfam" id="PF00578">
    <property type="entry name" value="AhpC-TSA"/>
    <property type="match status" value="1"/>
</dbReference>
<feature type="domain" description="Thioredoxin" evidence="2">
    <location>
        <begin position="28"/>
        <end position="171"/>
    </location>
</feature>
<organism evidence="3 4">
    <name type="scientific">Stratiformator vulcanicus</name>
    <dbReference type="NCBI Taxonomy" id="2527980"/>
    <lineage>
        <taxon>Bacteria</taxon>
        <taxon>Pseudomonadati</taxon>
        <taxon>Planctomycetota</taxon>
        <taxon>Planctomycetia</taxon>
        <taxon>Planctomycetales</taxon>
        <taxon>Planctomycetaceae</taxon>
        <taxon>Stratiformator</taxon>
    </lineage>
</organism>
<evidence type="ECO:0000259" key="2">
    <source>
        <dbReference type="PROSITE" id="PS51352"/>
    </source>
</evidence>